<protein>
    <recommendedName>
        <fullName evidence="2">HNH domain-containing protein</fullName>
    </recommendedName>
</protein>
<reference evidence="1" key="1">
    <citation type="journal article" date="2015" name="Nature">
        <title>Complex archaea that bridge the gap between prokaryotes and eukaryotes.</title>
        <authorList>
            <person name="Spang A."/>
            <person name="Saw J.H."/>
            <person name="Jorgensen S.L."/>
            <person name="Zaremba-Niedzwiedzka K."/>
            <person name="Martijn J."/>
            <person name="Lind A.E."/>
            <person name="van Eijk R."/>
            <person name="Schleper C."/>
            <person name="Guy L."/>
            <person name="Ettema T.J."/>
        </authorList>
    </citation>
    <scope>NUCLEOTIDE SEQUENCE</scope>
</reference>
<evidence type="ECO:0008006" key="2">
    <source>
        <dbReference type="Google" id="ProtNLM"/>
    </source>
</evidence>
<gene>
    <name evidence="1" type="ORF">LCGC14_2607370</name>
</gene>
<name>A0A0F9CZP4_9ZZZZ</name>
<dbReference type="AlphaFoldDB" id="A0A0F9CZP4"/>
<sequence length="130" mass="14789">MWALRWCSTVCYTGSMETVCSRCGKTYDYRPATGVCKTLCHACMVWRGRQRRKARALEYKGGKCQQCGYNKCAAALQFHHTKPEEKTHTISYLIIRARPWEVIKTELDKCIVLCANCHAEVSSSASSGQW</sequence>
<evidence type="ECO:0000313" key="1">
    <source>
        <dbReference type="EMBL" id="KKL05303.1"/>
    </source>
</evidence>
<comment type="caution">
    <text evidence="1">The sequence shown here is derived from an EMBL/GenBank/DDBJ whole genome shotgun (WGS) entry which is preliminary data.</text>
</comment>
<accession>A0A0F9CZP4</accession>
<dbReference type="EMBL" id="LAZR01044174">
    <property type="protein sequence ID" value="KKL05303.1"/>
    <property type="molecule type" value="Genomic_DNA"/>
</dbReference>
<proteinExistence type="predicted"/>
<organism evidence="1">
    <name type="scientific">marine sediment metagenome</name>
    <dbReference type="NCBI Taxonomy" id="412755"/>
    <lineage>
        <taxon>unclassified sequences</taxon>
        <taxon>metagenomes</taxon>
        <taxon>ecological metagenomes</taxon>
    </lineage>
</organism>